<comment type="caution">
    <text evidence="1">The sequence shown here is derived from an EMBL/GenBank/DDBJ whole genome shotgun (WGS) entry which is preliminary data.</text>
</comment>
<dbReference type="Proteomes" id="UP001143548">
    <property type="component" value="Unassembled WGS sequence"/>
</dbReference>
<proteinExistence type="predicted"/>
<accession>A0A9W5YUW6</accession>
<dbReference type="AlphaFoldDB" id="A0A9W5YUW6"/>
<organism evidence="1 2">
    <name type="scientific">Aspergillus brasiliensis</name>
    <dbReference type="NCBI Taxonomy" id="319629"/>
    <lineage>
        <taxon>Eukaryota</taxon>
        <taxon>Fungi</taxon>
        <taxon>Dikarya</taxon>
        <taxon>Ascomycota</taxon>
        <taxon>Pezizomycotina</taxon>
        <taxon>Eurotiomycetes</taxon>
        <taxon>Eurotiomycetidae</taxon>
        <taxon>Eurotiales</taxon>
        <taxon>Aspergillaceae</taxon>
        <taxon>Aspergillus</taxon>
        <taxon>Aspergillus subgen. Circumdati</taxon>
    </lineage>
</organism>
<evidence type="ECO:0000313" key="2">
    <source>
        <dbReference type="Proteomes" id="UP001143548"/>
    </source>
</evidence>
<gene>
    <name evidence="1" type="ORF">AbraCBS73388_011043</name>
</gene>
<dbReference type="EMBL" id="BROQ01000082">
    <property type="protein sequence ID" value="GKZ24239.1"/>
    <property type="molecule type" value="Genomic_DNA"/>
</dbReference>
<protein>
    <submittedName>
        <fullName evidence="1">Uncharacterized protein</fullName>
    </submittedName>
</protein>
<evidence type="ECO:0000313" key="1">
    <source>
        <dbReference type="EMBL" id="GKZ24239.1"/>
    </source>
</evidence>
<reference evidence="1" key="1">
    <citation type="submission" date="2022-07" db="EMBL/GenBank/DDBJ databases">
        <title>Taxonomy of Aspergillus series Nigri: significant species reduction supported by multi-species coalescent approaches.</title>
        <authorList>
            <person name="Bian C."/>
            <person name="Kusuya Y."/>
            <person name="Sklenar F."/>
            <person name="D'hooge E."/>
            <person name="Yaguchi T."/>
            <person name="Takahashi H."/>
            <person name="Hubka V."/>
        </authorList>
    </citation>
    <scope>NUCLEOTIDE SEQUENCE</scope>
    <source>
        <strain evidence="1">CBS 733.88</strain>
    </source>
</reference>
<sequence>MAEPNILVPMMAKEQAHIPSSWNLKKRSEESHELIVIEEMFSHVYRDLFCIRRYVYDLRSSSGGNYPRTLLLFYSNGSHVTSSTKVSSSS</sequence>
<name>A0A9W5YUW6_9EURO</name>